<keyword evidence="3 10" id="KW-0808">Transferase</keyword>
<dbReference type="STRING" id="399497.BW733_05560"/>
<dbReference type="CDD" id="cd00564">
    <property type="entry name" value="TMP_TenI"/>
    <property type="match status" value="1"/>
</dbReference>
<comment type="catalytic activity">
    <reaction evidence="8 10 11">
        <text>2-(2-carboxy-4-methylthiazol-5-yl)ethyl phosphate + 4-amino-2-methyl-5-(diphosphooxymethyl)pyrimidine + 2 H(+) = thiamine phosphate + CO2 + diphosphate</text>
        <dbReference type="Rhea" id="RHEA:47848"/>
        <dbReference type="ChEBI" id="CHEBI:15378"/>
        <dbReference type="ChEBI" id="CHEBI:16526"/>
        <dbReference type="ChEBI" id="CHEBI:33019"/>
        <dbReference type="ChEBI" id="CHEBI:37575"/>
        <dbReference type="ChEBI" id="CHEBI:57841"/>
        <dbReference type="ChEBI" id="CHEBI:62890"/>
        <dbReference type="EC" id="2.5.1.3"/>
    </reaction>
</comment>
<evidence type="ECO:0000256" key="6">
    <source>
        <dbReference type="ARBA" id="ARBA00022977"/>
    </source>
</evidence>
<comment type="catalytic activity">
    <reaction evidence="7 10 11">
        <text>4-methyl-5-(2-phosphooxyethyl)-thiazole + 4-amino-2-methyl-5-(diphosphooxymethyl)pyrimidine + H(+) = thiamine phosphate + diphosphate</text>
        <dbReference type="Rhea" id="RHEA:22328"/>
        <dbReference type="ChEBI" id="CHEBI:15378"/>
        <dbReference type="ChEBI" id="CHEBI:33019"/>
        <dbReference type="ChEBI" id="CHEBI:37575"/>
        <dbReference type="ChEBI" id="CHEBI:57841"/>
        <dbReference type="ChEBI" id="CHEBI:58296"/>
        <dbReference type="EC" id="2.5.1.3"/>
    </reaction>
</comment>
<evidence type="ECO:0000256" key="10">
    <source>
        <dbReference type="HAMAP-Rule" id="MF_00097"/>
    </source>
</evidence>
<comment type="similarity">
    <text evidence="10 11">Belongs to the thiamine-phosphate synthase family.</text>
</comment>
<dbReference type="Proteomes" id="UP000188235">
    <property type="component" value="Chromosome"/>
</dbReference>
<gene>
    <name evidence="10" type="primary">thiE</name>
    <name evidence="14" type="ORF">BW733_05560</name>
</gene>
<keyword evidence="4 10" id="KW-0479">Metal-binding</keyword>
<evidence type="ECO:0000256" key="8">
    <source>
        <dbReference type="ARBA" id="ARBA00047851"/>
    </source>
</evidence>
<keyword evidence="6 10" id="KW-0784">Thiamine biosynthesis</keyword>
<evidence type="ECO:0000256" key="7">
    <source>
        <dbReference type="ARBA" id="ARBA00047334"/>
    </source>
</evidence>
<evidence type="ECO:0000259" key="13">
    <source>
        <dbReference type="Pfam" id="PF02581"/>
    </source>
</evidence>
<comment type="cofactor">
    <cofactor evidence="10">
        <name>Mg(2+)</name>
        <dbReference type="ChEBI" id="CHEBI:18420"/>
    </cofactor>
    <text evidence="10">Binds 1 Mg(2+) ion per subunit.</text>
</comment>
<dbReference type="AlphaFoldDB" id="A0A1Q2CW71"/>
<dbReference type="UniPathway" id="UPA00060">
    <property type="reaction ID" value="UER00141"/>
</dbReference>
<dbReference type="InterPro" id="IPR022998">
    <property type="entry name" value="ThiamineP_synth_TenI"/>
</dbReference>
<dbReference type="EMBL" id="CP019607">
    <property type="protein sequence ID" value="AQP50372.1"/>
    <property type="molecule type" value="Genomic_DNA"/>
</dbReference>
<dbReference type="Gene3D" id="3.20.20.70">
    <property type="entry name" value="Aldolase class I"/>
    <property type="match status" value="1"/>
</dbReference>
<feature type="binding site" evidence="10">
    <location>
        <begin position="149"/>
        <end position="151"/>
    </location>
    <ligand>
        <name>2-[(2R,5Z)-2-carboxy-4-methylthiazol-5(2H)-ylidene]ethyl phosphate</name>
        <dbReference type="ChEBI" id="CHEBI:62899"/>
    </ligand>
</feature>
<dbReference type="PANTHER" id="PTHR20857">
    <property type="entry name" value="THIAMINE-PHOSPHATE PYROPHOSPHORYLASE"/>
    <property type="match status" value="1"/>
</dbReference>
<dbReference type="KEGG" id="tfa:BW733_05560"/>
<evidence type="ECO:0000313" key="15">
    <source>
        <dbReference type="Proteomes" id="UP000188235"/>
    </source>
</evidence>
<dbReference type="Pfam" id="PF02581">
    <property type="entry name" value="TMP-TENI"/>
    <property type="match status" value="1"/>
</dbReference>
<protein>
    <recommendedName>
        <fullName evidence="10">Thiamine-phosphate synthase</fullName>
        <shortName evidence="10">TP synthase</shortName>
        <shortName evidence="10">TPS</shortName>
        <ecNumber evidence="10">2.5.1.3</ecNumber>
    </recommendedName>
    <alternativeName>
        <fullName evidence="10">Thiamine-phosphate pyrophosphorylase</fullName>
        <shortName evidence="10">TMP pyrophosphorylase</shortName>
        <shortName evidence="10">TMP-PPase</shortName>
    </alternativeName>
</protein>
<proteinExistence type="inferred from homology"/>
<dbReference type="GO" id="GO:0000287">
    <property type="term" value="F:magnesium ion binding"/>
    <property type="evidence" value="ECO:0007669"/>
    <property type="project" value="UniProtKB-UniRule"/>
</dbReference>
<evidence type="ECO:0000256" key="4">
    <source>
        <dbReference type="ARBA" id="ARBA00022723"/>
    </source>
</evidence>
<comment type="function">
    <text evidence="1 10">Condenses 4-methyl-5-(beta-hydroxyethyl)thiazole monophosphate (THZ-P) and 2-methyl-4-amino-5-hydroxymethyl pyrimidine pyrophosphate (HMP-PP) to form thiamine monophosphate (TMP).</text>
</comment>
<evidence type="ECO:0000256" key="12">
    <source>
        <dbReference type="RuleBase" id="RU004253"/>
    </source>
</evidence>
<dbReference type="InterPro" id="IPR036206">
    <property type="entry name" value="ThiamineP_synth_sf"/>
</dbReference>
<feature type="binding site" evidence="10">
    <location>
        <position position="122"/>
    </location>
    <ligand>
        <name>4-amino-2-methyl-5-(diphosphooxymethyl)pyrimidine</name>
        <dbReference type="ChEBI" id="CHEBI:57841"/>
    </ligand>
</feature>
<keyword evidence="15" id="KW-1185">Reference proteome</keyword>
<dbReference type="PANTHER" id="PTHR20857:SF15">
    <property type="entry name" value="THIAMINE-PHOSPHATE SYNTHASE"/>
    <property type="match status" value="1"/>
</dbReference>
<comment type="pathway">
    <text evidence="2 10 12">Cofactor biosynthesis; thiamine diphosphate biosynthesis; thiamine phosphate from 4-amino-2-methyl-5-diphosphomethylpyrimidine and 4-methyl-5-(2-phosphoethyl)-thiazole: step 1/1.</text>
</comment>
<dbReference type="GO" id="GO:0005737">
    <property type="term" value="C:cytoplasm"/>
    <property type="evidence" value="ECO:0007669"/>
    <property type="project" value="TreeGrafter"/>
</dbReference>
<feature type="binding site" evidence="10">
    <location>
        <begin position="46"/>
        <end position="50"/>
    </location>
    <ligand>
        <name>4-amino-2-methyl-5-(diphosphooxymethyl)pyrimidine</name>
        <dbReference type="ChEBI" id="CHEBI:57841"/>
    </ligand>
</feature>
<feature type="binding site" evidence="10">
    <location>
        <position position="103"/>
    </location>
    <ligand>
        <name>Mg(2+)</name>
        <dbReference type="ChEBI" id="CHEBI:18420"/>
    </ligand>
</feature>
<keyword evidence="5 10" id="KW-0460">Magnesium</keyword>
<evidence type="ECO:0000256" key="3">
    <source>
        <dbReference type="ARBA" id="ARBA00022679"/>
    </source>
</evidence>
<feature type="binding site" evidence="10">
    <location>
        <position position="182"/>
    </location>
    <ligand>
        <name>2-[(2R,5Z)-2-carboxy-4-methylthiazol-5(2H)-ylidene]ethyl phosphate</name>
        <dbReference type="ChEBI" id="CHEBI:62899"/>
    </ligand>
</feature>
<evidence type="ECO:0000313" key="14">
    <source>
        <dbReference type="EMBL" id="AQP50372.1"/>
    </source>
</evidence>
<evidence type="ECO:0000256" key="9">
    <source>
        <dbReference type="ARBA" id="ARBA00047883"/>
    </source>
</evidence>
<dbReference type="HAMAP" id="MF_00097">
    <property type="entry name" value="TMP_synthase"/>
    <property type="match status" value="1"/>
</dbReference>
<dbReference type="GO" id="GO:0009228">
    <property type="term" value="P:thiamine biosynthetic process"/>
    <property type="evidence" value="ECO:0007669"/>
    <property type="project" value="UniProtKB-KW"/>
</dbReference>
<feature type="binding site" evidence="10">
    <location>
        <begin position="202"/>
        <end position="203"/>
    </location>
    <ligand>
        <name>2-[(2R,5Z)-2-carboxy-4-methylthiazol-5(2H)-ylidene]ethyl phosphate</name>
        <dbReference type="ChEBI" id="CHEBI:62899"/>
    </ligand>
</feature>
<reference evidence="14 15" key="1">
    <citation type="journal article" date="2008" name="Int. J. Syst. Evol. Microbiol.">
        <title>Tessaracoccus flavescens sp. nov., isolated from marine sediment.</title>
        <authorList>
            <person name="Lee D.W."/>
            <person name="Lee S.D."/>
        </authorList>
    </citation>
    <scope>NUCLEOTIDE SEQUENCE [LARGE SCALE GENOMIC DNA]</scope>
    <source>
        <strain evidence="14 15">SST-39T</strain>
    </source>
</reference>
<dbReference type="InterPro" id="IPR034291">
    <property type="entry name" value="TMP_synthase"/>
</dbReference>
<feature type="domain" description="Thiamine phosphate synthase/TenI" evidence="13">
    <location>
        <begin position="15"/>
        <end position="205"/>
    </location>
</feature>
<evidence type="ECO:0000256" key="2">
    <source>
        <dbReference type="ARBA" id="ARBA00005165"/>
    </source>
</evidence>
<name>A0A1Q2CW71_9ACTN</name>
<dbReference type="GO" id="GO:0009229">
    <property type="term" value="P:thiamine diphosphate biosynthetic process"/>
    <property type="evidence" value="ECO:0007669"/>
    <property type="project" value="UniProtKB-UniRule"/>
</dbReference>
<dbReference type="EC" id="2.5.1.3" evidence="10"/>
<dbReference type="OrthoDB" id="3243336at2"/>
<dbReference type="RefSeq" id="WP_077348642.1">
    <property type="nucleotide sequence ID" value="NZ_CP019607.1"/>
</dbReference>
<dbReference type="InterPro" id="IPR013785">
    <property type="entry name" value="Aldolase_TIM"/>
</dbReference>
<feature type="binding site" evidence="10">
    <location>
        <position position="85"/>
    </location>
    <ligand>
        <name>Mg(2+)</name>
        <dbReference type="ChEBI" id="CHEBI:18420"/>
    </ligand>
</feature>
<sequence>MQARPDEAAKIDWRLYFVTDTALCGGPDRVAHVVEQAVLGGAGVIQIRDKTMTDDEFAQLTRDCILATDRAFDATGRRAAVFVNDRLSIADRFGLHLHLGQSDGDPEHARHVMGEDTLIGLSISNDDQLAAELADPTADVLGISPVWATPTKKDTDPALGLDGARRIVHTTAGRAVTVGIGGINLDNAADVIATGVDGICVVSAIAAAQAPRAAAARLLSQWRTS</sequence>
<dbReference type="NCBIfam" id="TIGR00693">
    <property type="entry name" value="thiE"/>
    <property type="match status" value="1"/>
</dbReference>
<feature type="binding site" evidence="10">
    <location>
        <position position="152"/>
    </location>
    <ligand>
        <name>4-amino-2-methyl-5-(diphosphooxymethyl)pyrimidine</name>
        <dbReference type="ChEBI" id="CHEBI:57841"/>
    </ligand>
</feature>
<dbReference type="SUPFAM" id="SSF51391">
    <property type="entry name" value="Thiamin phosphate synthase"/>
    <property type="match status" value="1"/>
</dbReference>
<comment type="catalytic activity">
    <reaction evidence="9 10 11">
        <text>2-[(2R,5Z)-2-carboxy-4-methylthiazol-5(2H)-ylidene]ethyl phosphate + 4-amino-2-methyl-5-(diphosphooxymethyl)pyrimidine + 2 H(+) = thiamine phosphate + CO2 + diphosphate</text>
        <dbReference type="Rhea" id="RHEA:47844"/>
        <dbReference type="ChEBI" id="CHEBI:15378"/>
        <dbReference type="ChEBI" id="CHEBI:16526"/>
        <dbReference type="ChEBI" id="CHEBI:33019"/>
        <dbReference type="ChEBI" id="CHEBI:37575"/>
        <dbReference type="ChEBI" id="CHEBI:57841"/>
        <dbReference type="ChEBI" id="CHEBI:62899"/>
        <dbReference type="EC" id="2.5.1.3"/>
    </reaction>
</comment>
<organism evidence="14 15">
    <name type="scientific">Tessaracoccus flavescens</name>
    <dbReference type="NCBI Taxonomy" id="399497"/>
    <lineage>
        <taxon>Bacteria</taxon>
        <taxon>Bacillati</taxon>
        <taxon>Actinomycetota</taxon>
        <taxon>Actinomycetes</taxon>
        <taxon>Propionibacteriales</taxon>
        <taxon>Propionibacteriaceae</taxon>
        <taxon>Tessaracoccus</taxon>
    </lineage>
</organism>
<feature type="binding site" evidence="10">
    <location>
        <position position="84"/>
    </location>
    <ligand>
        <name>4-amino-2-methyl-5-(diphosphooxymethyl)pyrimidine</name>
        <dbReference type="ChEBI" id="CHEBI:57841"/>
    </ligand>
</feature>
<evidence type="ECO:0000256" key="11">
    <source>
        <dbReference type="RuleBase" id="RU003826"/>
    </source>
</evidence>
<accession>A0A1Q2CW71</accession>
<dbReference type="GO" id="GO:0004789">
    <property type="term" value="F:thiamine-phosphate diphosphorylase activity"/>
    <property type="evidence" value="ECO:0007669"/>
    <property type="project" value="UniProtKB-UniRule"/>
</dbReference>
<evidence type="ECO:0000256" key="1">
    <source>
        <dbReference type="ARBA" id="ARBA00003814"/>
    </source>
</evidence>
<evidence type="ECO:0000256" key="5">
    <source>
        <dbReference type="ARBA" id="ARBA00022842"/>
    </source>
</evidence>